<dbReference type="InterPro" id="IPR044861">
    <property type="entry name" value="IPNS-like_FE2OG_OXY"/>
</dbReference>
<proteinExistence type="inferred from homology"/>
<reference evidence="12" key="1">
    <citation type="submission" date="2020-06" db="EMBL/GenBank/DDBJ databases">
        <authorList>
            <person name="Li T."/>
            <person name="Hu X."/>
            <person name="Zhang T."/>
            <person name="Song X."/>
            <person name="Zhang H."/>
            <person name="Dai N."/>
            <person name="Sheng W."/>
            <person name="Hou X."/>
            <person name="Wei L."/>
        </authorList>
    </citation>
    <scope>NUCLEOTIDE SEQUENCE</scope>
    <source>
        <strain evidence="12">G02</strain>
        <tissue evidence="12">Leaf</tissue>
    </source>
</reference>
<sequence>MATSLSQVYRDTHHHPKHIIPLDFDTVHELPDSHAWIQTDDFSCAYQICMNELPTIIPVIDLQAPNVVELMGNACQRWGMFQVTNHDIPSSLVDDVVEHARRLFALPAERKLKALRSPSGATGYGVARISPFFSKLMWHEGFTIMGSAGEHAKQLWPHHYEDFCDVMDNYQKKMKSLAYKILLLLLKSLGVDEEDQQLLCSSSASLYLSESALQLNSYPTCPNPNRAVGLAPHTDSLLLTILHQNDINGLQIFQEGIGWTPVPPVPGALIVNIGDLMHIISNARFPTVCHRVVPNETRHRFSIACFYGPPADSVVAPLSKLQIPRFRPVTVKEYISLKSKHLEEALHLLRI</sequence>
<dbReference type="AlphaFoldDB" id="A0AAW2MFD9"/>
<evidence type="ECO:0000256" key="1">
    <source>
        <dbReference type="ARBA" id="ARBA00001961"/>
    </source>
</evidence>
<dbReference type="Pfam" id="PF03171">
    <property type="entry name" value="2OG-FeII_Oxy"/>
    <property type="match status" value="1"/>
</dbReference>
<accession>A0AAW2MFD9</accession>
<evidence type="ECO:0000256" key="3">
    <source>
        <dbReference type="ARBA" id="ARBA00022723"/>
    </source>
</evidence>
<evidence type="ECO:0000256" key="2">
    <source>
        <dbReference type="ARBA" id="ARBA00004972"/>
    </source>
</evidence>
<dbReference type="SUPFAM" id="SSF51197">
    <property type="entry name" value="Clavaminate synthase-like"/>
    <property type="match status" value="1"/>
</dbReference>
<evidence type="ECO:0000256" key="7">
    <source>
        <dbReference type="ARBA" id="ARBA00037909"/>
    </source>
</evidence>
<evidence type="ECO:0000256" key="8">
    <source>
        <dbReference type="ARBA" id="ARBA00061560"/>
    </source>
</evidence>
<evidence type="ECO:0000256" key="6">
    <source>
        <dbReference type="ARBA" id="ARBA00023004"/>
    </source>
</evidence>
<comment type="caution">
    <text evidence="12">The sequence shown here is derived from an EMBL/GenBank/DDBJ whole genome shotgun (WGS) entry which is preliminary data.</text>
</comment>
<protein>
    <recommendedName>
        <fullName evidence="9">gibberellin 3beta-dioxygenase</fullName>
        <ecNumber evidence="9">1.14.11.15</ecNumber>
    </recommendedName>
</protein>
<dbReference type="GO" id="GO:0046872">
    <property type="term" value="F:metal ion binding"/>
    <property type="evidence" value="ECO:0007669"/>
    <property type="project" value="UniProtKB-KW"/>
</dbReference>
<dbReference type="InterPro" id="IPR027443">
    <property type="entry name" value="IPNS-like_sf"/>
</dbReference>
<evidence type="ECO:0000256" key="10">
    <source>
        <dbReference type="RuleBase" id="RU003682"/>
    </source>
</evidence>
<dbReference type="EMBL" id="JACGWJ010000022">
    <property type="protein sequence ID" value="KAL0330274.1"/>
    <property type="molecule type" value="Genomic_DNA"/>
</dbReference>
<dbReference type="EC" id="1.14.11.15" evidence="9"/>
<keyword evidence="3 10" id="KW-0479">Metal-binding</keyword>
<dbReference type="GO" id="GO:0016707">
    <property type="term" value="F:gibberellin 3-beta-dioxygenase activity"/>
    <property type="evidence" value="ECO:0007669"/>
    <property type="project" value="UniProtKB-EC"/>
</dbReference>
<dbReference type="InterPro" id="IPR005123">
    <property type="entry name" value="Oxoglu/Fe-dep_dioxygenase_dom"/>
</dbReference>
<name>A0AAW2MFD9_SESRA</name>
<keyword evidence="5 10" id="KW-0560">Oxidoreductase</keyword>
<gene>
    <name evidence="12" type="ORF">Sradi_5014100</name>
</gene>
<comment type="pathway">
    <text evidence="2">Hormone biosynthesis.</text>
</comment>
<dbReference type="InterPro" id="IPR026992">
    <property type="entry name" value="DIOX_N"/>
</dbReference>
<feature type="domain" description="Fe2OG dioxygenase" evidence="11">
    <location>
        <begin position="208"/>
        <end position="309"/>
    </location>
</feature>
<evidence type="ECO:0000256" key="5">
    <source>
        <dbReference type="ARBA" id="ARBA00023002"/>
    </source>
</evidence>
<dbReference type="InterPro" id="IPR050231">
    <property type="entry name" value="Iron_ascorbate_oxido_reductase"/>
</dbReference>
<organism evidence="12">
    <name type="scientific">Sesamum radiatum</name>
    <name type="common">Black benniseed</name>
    <dbReference type="NCBI Taxonomy" id="300843"/>
    <lineage>
        <taxon>Eukaryota</taxon>
        <taxon>Viridiplantae</taxon>
        <taxon>Streptophyta</taxon>
        <taxon>Embryophyta</taxon>
        <taxon>Tracheophyta</taxon>
        <taxon>Spermatophyta</taxon>
        <taxon>Magnoliopsida</taxon>
        <taxon>eudicotyledons</taxon>
        <taxon>Gunneridae</taxon>
        <taxon>Pentapetalae</taxon>
        <taxon>asterids</taxon>
        <taxon>lamiids</taxon>
        <taxon>Lamiales</taxon>
        <taxon>Pedaliaceae</taxon>
        <taxon>Sesamum</taxon>
    </lineage>
</organism>
<dbReference type="Pfam" id="PF14226">
    <property type="entry name" value="DIOX_N"/>
    <property type="match status" value="1"/>
</dbReference>
<dbReference type="FunFam" id="2.60.120.330:FF:000013">
    <property type="entry name" value="Gibberellin 3-beta-dioxygenase 1"/>
    <property type="match status" value="1"/>
</dbReference>
<dbReference type="GO" id="GO:0009805">
    <property type="term" value="P:coumarin biosynthetic process"/>
    <property type="evidence" value="ECO:0007669"/>
    <property type="project" value="UniProtKB-ARBA"/>
</dbReference>
<comment type="similarity">
    <text evidence="8">Belongs to the iron/ascorbate-dependent oxidoreductase family. GA3OX subfamily.</text>
</comment>
<evidence type="ECO:0000256" key="4">
    <source>
        <dbReference type="ARBA" id="ARBA00022964"/>
    </source>
</evidence>
<dbReference type="GO" id="GO:0009686">
    <property type="term" value="P:gibberellin biosynthetic process"/>
    <property type="evidence" value="ECO:0007669"/>
    <property type="project" value="UniProtKB-ARBA"/>
</dbReference>
<dbReference type="GO" id="GO:0002238">
    <property type="term" value="P:response to molecule of fungal origin"/>
    <property type="evidence" value="ECO:0007669"/>
    <property type="project" value="UniProtKB-ARBA"/>
</dbReference>
<comment type="pathway">
    <text evidence="7">Plant hormone biosynthesis; gibberellin biosynthesis.</text>
</comment>
<comment type="cofactor">
    <cofactor evidence="1">
        <name>L-ascorbate</name>
        <dbReference type="ChEBI" id="CHEBI:38290"/>
    </cofactor>
</comment>
<evidence type="ECO:0000256" key="9">
    <source>
        <dbReference type="ARBA" id="ARBA00066695"/>
    </source>
</evidence>
<dbReference type="Gene3D" id="2.60.120.330">
    <property type="entry name" value="B-lactam Antibiotic, Isopenicillin N Synthase, Chain"/>
    <property type="match status" value="1"/>
</dbReference>
<evidence type="ECO:0000313" key="12">
    <source>
        <dbReference type="EMBL" id="KAL0330274.1"/>
    </source>
</evidence>
<dbReference type="PANTHER" id="PTHR47990">
    <property type="entry name" value="2-OXOGLUTARATE (2OG) AND FE(II)-DEPENDENT OXYGENASE SUPERFAMILY PROTEIN-RELATED"/>
    <property type="match status" value="1"/>
</dbReference>
<keyword evidence="6 10" id="KW-0408">Iron</keyword>
<reference evidence="12" key="2">
    <citation type="journal article" date="2024" name="Plant">
        <title>Genomic evolution and insights into agronomic trait innovations of Sesamum species.</title>
        <authorList>
            <person name="Miao H."/>
            <person name="Wang L."/>
            <person name="Qu L."/>
            <person name="Liu H."/>
            <person name="Sun Y."/>
            <person name="Le M."/>
            <person name="Wang Q."/>
            <person name="Wei S."/>
            <person name="Zheng Y."/>
            <person name="Lin W."/>
            <person name="Duan Y."/>
            <person name="Cao H."/>
            <person name="Xiong S."/>
            <person name="Wang X."/>
            <person name="Wei L."/>
            <person name="Li C."/>
            <person name="Ma Q."/>
            <person name="Ju M."/>
            <person name="Zhao R."/>
            <person name="Li G."/>
            <person name="Mu C."/>
            <person name="Tian Q."/>
            <person name="Mei H."/>
            <person name="Zhang T."/>
            <person name="Gao T."/>
            <person name="Zhang H."/>
        </authorList>
    </citation>
    <scope>NUCLEOTIDE SEQUENCE</scope>
    <source>
        <strain evidence="12">G02</strain>
    </source>
</reference>
<keyword evidence="4" id="KW-0223">Dioxygenase</keyword>
<evidence type="ECO:0000259" key="11">
    <source>
        <dbReference type="PROSITE" id="PS51471"/>
    </source>
</evidence>
<dbReference type="PROSITE" id="PS51471">
    <property type="entry name" value="FE2OG_OXY"/>
    <property type="match status" value="1"/>
</dbReference>